<sequence length="120" mass="13515">MDKIIMKGMAFYGYHGVYAEENKLGARYYVDAELHMPLDKPGHSDALEDTVNYAEVHELVKAIVEQKTFKLIEALAEHIASEVLRTYTGIHAITVRVTKPHPPVAILFDGVTAEIHRKRA</sequence>
<name>A0A7X2ZEE6_9BACL</name>
<dbReference type="InterPro" id="IPR043133">
    <property type="entry name" value="GTP-CH-I_C/QueF"/>
</dbReference>
<dbReference type="SUPFAM" id="SSF55620">
    <property type="entry name" value="Tetrahydrobiopterin biosynthesis enzymes-like"/>
    <property type="match status" value="1"/>
</dbReference>
<keyword evidence="4 6" id="KW-0289">Folate biosynthesis</keyword>
<dbReference type="GO" id="GO:0005737">
    <property type="term" value="C:cytoplasm"/>
    <property type="evidence" value="ECO:0007669"/>
    <property type="project" value="TreeGrafter"/>
</dbReference>
<keyword evidence="9" id="KW-1185">Reference proteome</keyword>
<dbReference type="EMBL" id="WNZX01000025">
    <property type="protein sequence ID" value="MUG73410.1"/>
    <property type="molecule type" value="Genomic_DNA"/>
</dbReference>
<evidence type="ECO:0000259" key="7">
    <source>
        <dbReference type="SMART" id="SM00905"/>
    </source>
</evidence>
<comment type="catalytic activity">
    <reaction evidence="1 6">
        <text>7,8-dihydroneopterin = 6-hydroxymethyl-7,8-dihydropterin + glycolaldehyde</text>
        <dbReference type="Rhea" id="RHEA:10540"/>
        <dbReference type="ChEBI" id="CHEBI:17001"/>
        <dbReference type="ChEBI" id="CHEBI:17071"/>
        <dbReference type="ChEBI" id="CHEBI:44841"/>
        <dbReference type="EC" id="4.1.2.25"/>
    </reaction>
</comment>
<dbReference type="InterPro" id="IPR006157">
    <property type="entry name" value="FolB_dom"/>
</dbReference>
<feature type="domain" description="Dihydroneopterin aldolase/epimerase" evidence="7">
    <location>
        <begin position="4"/>
        <end position="117"/>
    </location>
</feature>
<dbReference type="PANTHER" id="PTHR42844:SF1">
    <property type="entry name" value="DIHYDRONEOPTERIN ALDOLASE 1-RELATED"/>
    <property type="match status" value="1"/>
</dbReference>
<dbReference type="EC" id="4.1.2.25" evidence="6"/>
<gene>
    <name evidence="8" type="primary">folB</name>
    <name evidence="8" type="ORF">GNP93_22530</name>
</gene>
<proteinExistence type="inferred from homology"/>
<dbReference type="UniPathway" id="UPA00077">
    <property type="reaction ID" value="UER00154"/>
</dbReference>
<dbReference type="GO" id="GO:0004150">
    <property type="term" value="F:dihydroneopterin aldolase activity"/>
    <property type="evidence" value="ECO:0007669"/>
    <property type="project" value="UniProtKB-UniRule"/>
</dbReference>
<keyword evidence="5 6" id="KW-0456">Lyase</keyword>
<dbReference type="NCBIfam" id="TIGR00525">
    <property type="entry name" value="folB"/>
    <property type="match status" value="1"/>
</dbReference>
<comment type="function">
    <text evidence="6">Catalyzes the conversion of 7,8-dihydroneopterin to 6-hydroxymethyl-7,8-dihydropterin.</text>
</comment>
<dbReference type="PANTHER" id="PTHR42844">
    <property type="entry name" value="DIHYDRONEOPTERIN ALDOLASE 1-RELATED"/>
    <property type="match status" value="1"/>
</dbReference>
<dbReference type="GO" id="GO:0046654">
    <property type="term" value="P:tetrahydrofolate biosynthetic process"/>
    <property type="evidence" value="ECO:0007669"/>
    <property type="project" value="UniProtKB-UniRule"/>
</dbReference>
<comment type="pathway">
    <text evidence="2 6">Cofactor biosynthesis; tetrahydrofolate biosynthesis; 2-amino-4-hydroxy-6-hydroxymethyl-7,8-dihydropteridine diphosphate from 7,8-dihydroneopterin triphosphate: step 3/4.</text>
</comment>
<evidence type="ECO:0000256" key="3">
    <source>
        <dbReference type="ARBA" id="ARBA00005708"/>
    </source>
</evidence>
<dbReference type="CDD" id="cd00534">
    <property type="entry name" value="DHNA_DHNTPE"/>
    <property type="match status" value="1"/>
</dbReference>
<organism evidence="8 9">
    <name type="scientific">Paenibacillus validus</name>
    <dbReference type="NCBI Taxonomy" id="44253"/>
    <lineage>
        <taxon>Bacteria</taxon>
        <taxon>Bacillati</taxon>
        <taxon>Bacillota</taxon>
        <taxon>Bacilli</taxon>
        <taxon>Bacillales</taxon>
        <taxon>Paenibacillaceae</taxon>
        <taxon>Paenibacillus</taxon>
    </lineage>
</organism>
<evidence type="ECO:0000256" key="5">
    <source>
        <dbReference type="ARBA" id="ARBA00023239"/>
    </source>
</evidence>
<evidence type="ECO:0000256" key="6">
    <source>
        <dbReference type="RuleBase" id="RU362079"/>
    </source>
</evidence>
<dbReference type="SMART" id="SM00905">
    <property type="entry name" value="FolB"/>
    <property type="match status" value="1"/>
</dbReference>
<dbReference type="NCBIfam" id="TIGR00526">
    <property type="entry name" value="folB_dom"/>
    <property type="match status" value="1"/>
</dbReference>
<evidence type="ECO:0000256" key="4">
    <source>
        <dbReference type="ARBA" id="ARBA00022909"/>
    </source>
</evidence>
<dbReference type="Gene3D" id="3.30.1130.10">
    <property type="match status" value="1"/>
</dbReference>
<evidence type="ECO:0000256" key="1">
    <source>
        <dbReference type="ARBA" id="ARBA00001353"/>
    </source>
</evidence>
<accession>A0A7X2ZEE6</accession>
<comment type="similarity">
    <text evidence="3 6">Belongs to the DHNA family.</text>
</comment>
<protein>
    <recommendedName>
        <fullName evidence="6">7,8-dihydroneopterin aldolase</fullName>
        <ecNumber evidence="6">4.1.2.25</ecNumber>
    </recommendedName>
</protein>
<dbReference type="AlphaFoldDB" id="A0A7X2ZEE6"/>
<reference evidence="8 9" key="1">
    <citation type="submission" date="2019-11" db="EMBL/GenBank/DDBJ databases">
        <title>Draft genome sequences of five Paenibacillus species of dairy origin.</title>
        <authorList>
            <person name="Olajide A.M."/>
            <person name="Chen S."/>
            <person name="Lapointe G."/>
        </authorList>
    </citation>
    <scope>NUCLEOTIDE SEQUENCE [LARGE SCALE GENOMIC DNA]</scope>
    <source>
        <strain evidence="8 9">2CS3</strain>
    </source>
</reference>
<evidence type="ECO:0000313" key="9">
    <source>
        <dbReference type="Proteomes" id="UP000450917"/>
    </source>
</evidence>
<evidence type="ECO:0000313" key="8">
    <source>
        <dbReference type="EMBL" id="MUG73410.1"/>
    </source>
</evidence>
<dbReference type="Pfam" id="PF02152">
    <property type="entry name" value="FolB"/>
    <property type="match status" value="1"/>
</dbReference>
<evidence type="ECO:0000256" key="2">
    <source>
        <dbReference type="ARBA" id="ARBA00005013"/>
    </source>
</evidence>
<dbReference type="RefSeq" id="WP_141336468.1">
    <property type="nucleotide sequence ID" value="NZ_WNZX01000025.1"/>
</dbReference>
<dbReference type="FunFam" id="3.30.1130.10:FF:000003">
    <property type="entry name" value="7,8-dihydroneopterin aldolase"/>
    <property type="match status" value="1"/>
</dbReference>
<dbReference type="InterPro" id="IPR006156">
    <property type="entry name" value="Dihydroneopterin_aldolase"/>
</dbReference>
<dbReference type="Proteomes" id="UP000450917">
    <property type="component" value="Unassembled WGS sequence"/>
</dbReference>
<comment type="caution">
    <text evidence="8">The sequence shown here is derived from an EMBL/GenBank/DDBJ whole genome shotgun (WGS) entry which is preliminary data.</text>
</comment>
<dbReference type="GO" id="GO:0046656">
    <property type="term" value="P:folic acid biosynthetic process"/>
    <property type="evidence" value="ECO:0007669"/>
    <property type="project" value="UniProtKB-UniRule"/>
</dbReference>